<evidence type="ECO:0000313" key="1">
    <source>
        <dbReference type="Proteomes" id="UP000790787"/>
    </source>
</evidence>
<keyword evidence="1" id="KW-1185">Reference proteome</keyword>
<dbReference type="Proteomes" id="UP000790787">
    <property type="component" value="Chromosome 1"/>
</dbReference>
<accession>A0AC58RWA0</accession>
<reference evidence="2" key="2">
    <citation type="submission" date="2025-08" db="UniProtKB">
        <authorList>
            <consortium name="RefSeq"/>
        </authorList>
    </citation>
    <scope>IDENTIFICATION</scope>
    <source>
        <tissue evidence="2">Leaf</tissue>
    </source>
</reference>
<gene>
    <name evidence="2" type="primary">LOC142163769</name>
</gene>
<sequence>MRNIIEEIIQILDQIRVKVSQWYREANQVAYALAKHATTLDNGTFHDRLQQLPGGAKGPFQLDKLQLPSFRSRYDKANFFDLKNGRRWLRYSHDLTQIGFPELFMGLKGFASQAPWGGEAFSSVPTFPPMGSGRFPKFVDTDKDAFCSKISILDSVGNTRDPAVSSFEEAHALYGVANKPITNKEFGHAVFFGGPGSNK</sequence>
<proteinExistence type="predicted"/>
<dbReference type="RefSeq" id="XP_075076998.1">
    <property type="nucleotide sequence ID" value="XM_075220897.1"/>
</dbReference>
<name>A0AC58RWA0_TOBAC</name>
<protein>
    <submittedName>
        <fullName evidence="2">Uncharacterized protein LOC142163769</fullName>
    </submittedName>
</protein>
<organism evidence="1 2">
    <name type="scientific">Nicotiana tabacum</name>
    <name type="common">Common tobacco</name>
    <dbReference type="NCBI Taxonomy" id="4097"/>
    <lineage>
        <taxon>Eukaryota</taxon>
        <taxon>Viridiplantae</taxon>
        <taxon>Streptophyta</taxon>
        <taxon>Embryophyta</taxon>
        <taxon>Tracheophyta</taxon>
        <taxon>Spermatophyta</taxon>
        <taxon>Magnoliopsida</taxon>
        <taxon>eudicotyledons</taxon>
        <taxon>Gunneridae</taxon>
        <taxon>Pentapetalae</taxon>
        <taxon>asterids</taxon>
        <taxon>lamiids</taxon>
        <taxon>Solanales</taxon>
        <taxon>Solanaceae</taxon>
        <taxon>Nicotianoideae</taxon>
        <taxon>Nicotianeae</taxon>
        <taxon>Nicotiana</taxon>
    </lineage>
</organism>
<evidence type="ECO:0000313" key="2">
    <source>
        <dbReference type="RefSeq" id="XP_075076998.1"/>
    </source>
</evidence>
<reference evidence="1" key="1">
    <citation type="journal article" date="2014" name="Nat. Commun.">
        <title>The tobacco genome sequence and its comparison with those of tomato and potato.</title>
        <authorList>
            <person name="Sierro N."/>
            <person name="Battey J.N."/>
            <person name="Ouadi S."/>
            <person name="Bakaher N."/>
            <person name="Bovet L."/>
            <person name="Willig A."/>
            <person name="Goepfert S."/>
            <person name="Peitsch M.C."/>
            <person name="Ivanov N.V."/>
        </authorList>
    </citation>
    <scope>NUCLEOTIDE SEQUENCE [LARGE SCALE GENOMIC DNA]</scope>
</reference>